<dbReference type="GO" id="GO:0005886">
    <property type="term" value="C:plasma membrane"/>
    <property type="evidence" value="ECO:0007669"/>
    <property type="project" value="UniProtKB-SubCell"/>
</dbReference>
<evidence type="ECO:0000256" key="6">
    <source>
        <dbReference type="SAM" id="Phobius"/>
    </source>
</evidence>
<evidence type="ECO:0000256" key="4">
    <source>
        <dbReference type="ARBA" id="ARBA00022989"/>
    </source>
</evidence>
<keyword evidence="4 6" id="KW-1133">Transmembrane helix</keyword>
<accession>A0A645GEN5</accession>
<organism evidence="8">
    <name type="scientific">bioreactor metagenome</name>
    <dbReference type="NCBI Taxonomy" id="1076179"/>
    <lineage>
        <taxon>unclassified sequences</taxon>
        <taxon>metagenomes</taxon>
        <taxon>ecological metagenomes</taxon>
    </lineage>
</organism>
<feature type="domain" description="ABC3 transporter permease C-terminal" evidence="7">
    <location>
        <begin position="1"/>
        <end position="85"/>
    </location>
</feature>
<dbReference type="InterPro" id="IPR003838">
    <property type="entry name" value="ABC3_permease_C"/>
</dbReference>
<protein>
    <recommendedName>
        <fullName evidence="7">ABC3 transporter permease C-terminal domain-containing protein</fullName>
    </recommendedName>
</protein>
<dbReference type="EMBL" id="VSSQ01074210">
    <property type="protein sequence ID" value="MPN25145.1"/>
    <property type="molecule type" value="Genomic_DNA"/>
</dbReference>
<evidence type="ECO:0000256" key="3">
    <source>
        <dbReference type="ARBA" id="ARBA00022692"/>
    </source>
</evidence>
<evidence type="ECO:0000259" key="7">
    <source>
        <dbReference type="Pfam" id="PF02687"/>
    </source>
</evidence>
<evidence type="ECO:0000313" key="8">
    <source>
        <dbReference type="EMBL" id="MPN25145.1"/>
    </source>
</evidence>
<keyword evidence="3 6" id="KW-0812">Transmembrane</keyword>
<evidence type="ECO:0000256" key="2">
    <source>
        <dbReference type="ARBA" id="ARBA00022475"/>
    </source>
</evidence>
<evidence type="ECO:0000256" key="1">
    <source>
        <dbReference type="ARBA" id="ARBA00004651"/>
    </source>
</evidence>
<dbReference type="Pfam" id="PF02687">
    <property type="entry name" value="FtsX"/>
    <property type="match status" value="1"/>
</dbReference>
<name>A0A645GEN5_9ZZZZ</name>
<sequence>MLGYHNEEVAAYVFRETTILSVIGTFVGLFLGVLLHVFVVKTVEAANLMLGRNISFLSFVYSAVITLFFSMLVNVIMYNKLKKIEMVESMKAID</sequence>
<keyword evidence="2" id="KW-1003">Cell membrane</keyword>
<evidence type="ECO:0000256" key="5">
    <source>
        <dbReference type="ARBA" id="ARBA00023136"/>
    </source>
</evidence>
<keyword evidence="5 6" id="KW-0472">Membrane</keyword>
<proteinExistence type="predicted"/>
<feature type="transmembrane region" description="Helical" evidence="6">
    <location>
        <begin position="20"/>
        <end position="39"/>
    </location>
</feature>
<dbReference type="AlphaFoldDB" id="A0A645GEN5"/>
<feature type="transmembrane region" description="Helical" evidence="6">
    <location>
        <begin position="59"/>
        <end position="81"/>
    </location>
</feature>
<comment type="caution">
    <text evidence="8">The sequence shown here is derived from an EMBL/GenBank/DDBJ whole genome shotgun (WGS) entry which is preliminary data.</text>
</comment>
<gene>
    <name evidence="8" type="ORF">SDC9_172552</name>
</gene>
<reference evidence="8" key="1">
    <citation type="submission" date="2019-08" db="EMBL/GenBank/DDBJ databases">
        <authorList>
            <person name="Kucharzyk K."/>
            <person name="Murdoch R.W."/>
            <person name="Higgins S."/>
            <person name="Loffler F."/>
        </authorList>
    </citation>
    <scope>NUCLEOTIDE SEQUENCE</scope>
</reference>
<comment type="subcellular location">
    <subcellularLocation>
        <location evidence="1">Cell membrane</location>
        <topology evidence="1">Multi-pass membrane protein</topology>
    </subcellularLocation>
</comment>